<dbReference type="InterPro" id="IPR011991">
    <property type="entry name" value="ArsR-like_HTH"/>
</dbReference>
<dbReference type="AlphaFoldDB" id="A0A4R1J8Y6"/>
<dbReference type="PROSITE" id="PS50987">
    <property type="entry name" value="HTH_ARSR_2"/>
    <property type="match status" value="1"/>
</dbReference>
<dbReference type="InterPro" id="IPR001845">
    <property type="entry name" value="HTH_ArsR_DNA-bd_dom"/>
</dbReference>
<dbReference type="SMART" id="SM00418">
    <property type="entry name" value="HTH_ARSR"/>
    <property type="match status" value="1"/>
</dbReference>
<gene>
    <name evidence="5" type="ORF">EV690_3190</name>
</gene>
<keyword evidence="2" id="KW-0238">DNA-binding</keyword>
<dbReference type="GO" id="GO:0003677">
    <property type="term" value="F:DNA binding"/>
    <property type="evidence" value="ECO:0007669"/>
    <property type="project" value="UniProtKB-KW"/>
</dbReference>
<dbReference type="EMBL" id="SMGD01000016">
    <property type="protein sequence ID" value="TCK47036.1"/>
    <property type="molecule type" value="Genomic_DNA"/>
</dbReference>
<dbReference type="InterPro" id="IPR036390">
    <property type="entry name" value="WH_DNA-bd_sf"/>
</dbReference>
<dbReference type="PANTHER" id="PTHR33154">
    <property type="entry name" value="TRANSCRIPTIONAL REGULATOR, ARSR FAMILY"/>
    <property type="match status" value="1"/>
</dbReference>
<evidence type="ECO:0000256" key="3">
    <source>
        <dbReference type="ARBA" id="ARBA00023163"/>
    </source>
</evidence>
<keyword evidence="3" id="KW-0804">Transcription</keyword>
<evidence type="ECO:0000256" key="2">
    <source>
        <dbReference type="ARBA" id="ARBA00023125"/>
    </source>
</evidence>
<feature type="domain" description="HTH arsR-type" evidence="4">
    <location>
        <begin position="12"/>
        <end position="103"/>
    </location>
</feature>
<dbReference type="Gene3D" id="1.10.10.10">
    <property type="entry name" value="Winged helix-like DNA-binding domain superfamily/Winged helix DNA-binding domain"/>
    <property type="match status" value="1"/>
</dbReference>
<reference evidence="5 6" key="1">
    <citation type="submission" date="2019-03" db="EMBL/GenBank/DDBJ databases">
        <title>Genomic Encyclopedia of Type Strains, Phase IV (KMG-IV): sequencing the most valuable type-strain genomes for metagenomic binning, comparative biology and taxonomic classification.</title>
        <authorList>
            <person name="Goeker M."/>
        </authorList>
    </citation>
    <scope>NUCLEOTIDE SEQUENCE [LARGE SCALE GENOMIC DNA]</scope>
    <source>
        <strain evidence="5 6">DSM 18577</strain>
    </source>
</reference>
<dbReference type="NCBIfam" id="NF033788">
    <property type="entry name" value="HTH_metalloreg"/>
    <property type="match status" value="1"/>
</dbReference>
<evidence type="ECO:0000313" key="5">
    <source>
        <dbReference type="EMBL" id="TCK47036.1"/>
    </source>
</evidence>
<dbReference type="InterPro" id="IPR036388">
    <property type="entry name" value="WH-like_DNA-bd_sf"/>
</dbReference>
<accession>A0A4R1J8Y6</accession>
<proteinExistence type="predicted"/>
<dbReference type="Proteomes" id="UP000295565">
    <property type="component" value="Unassembled WGS sequence"/>
</dbReference>
<keyword evidence="6" id="KW-1185">Reference proteome</keyword>
<dbReference type="CDD" id="cd00090">
    <property type="entry name" value="HTH_ARSR"/>
    <property type="match status" value="1"/>
</dbReference>
<sequence>MSEQDITVSMQEMQENSAAALALLKALANEHRLIILCYLVEHEYSVGALNQCVDLSQSALSQHLAWLRREGIVKTRKQAQTIYYSIASDNAKAILELLHRLYC</sequence>
<organism evidence="5 6">
    <name type="scientific">Celerinatantimonas diazotrophica</name>
    <dbReference type="NCBI Taxonomy" id="412034"/>
    <lineage>
        <taxon>Bacteria</taxon>
        <taxon>Pseudomonadati</taxon>
        <taxon>Pseudomonadota</taxon>
        <taxon>Gammaproteobacteria</taxon>
        <taxon>Celerinatantimonadaceae</taxon>
        <taxon>Celerinatantimonas</taxon>
    </lineage>
</organism>
<dbReference type="InterPro" id="IPR051081">
    <property type="entry name" value="HTH_MetalResp_TranReg"/>
</dbReference>
<evidence type="ECO:0000259" key="4">
    <source>
        <dbReference type="PROSITE" id="PS50987"/>
    </source>
</evidence>
<dbReference type="PRINTS" id="PR00778">
    <property type="entry name" value="HTHARSR"/>
</dbReference>
<comment type="caution">
    <text evidence="5">The sequence shown here is derived from an EMBL/GenBank/DDBJ whole genome shotgun (WGS) entry which is preliminary data.</text>
</comment>
<dbReference type="Pfam" id="PF01022">
    <property type="entry name" value="HTH_5"/>
    <property type="match status" value="1"/>
</dbReference>
<dbReference type="FunFam" id="1.10.10.10:FF:000403">
    <property type="entry name" value="ArsR family transcriptional regulator"/>
    <property type="match status" value="1"/>
</dbReference>
<evidence type="ECO:0000256" key="1">
    <source>
        <dbReference type="ARBA" id="ARBA00023015"/>
    </source>
</evidence>
<dbReference type="PANTHER" id="PTHR33154:SF28">
    <property type="entry name" value="HTH-TYPE TRANSCRIPTIONAL REGULATOR YGAV-RELATED"/>
    <property type="match status" value="1"/>
</dbReference>
<name>A0A4R1J8Y6_9GAMM</name>
<dbReference type="GO" id="GO:0003700">
    <property type="term" value="F:DNA-binding transcription factor activity"/>
    <property type="evidence" value="ECO:0007669"/>
    <property type="project" value="InterPro"/>
</dbReference>
<keyword evidence="1" id="KW-0805">Transcription regulation</keyword>
<protein>
    <submittedName>
        <fullName evidence="5">ArsR family transcriptional regulator</fullName>
    </submittedName>
</protein>
<dbReference type="SUPFAM" id="SSF46785">
    <property type="entry name" value="Winged helix' DNA-binding domain"/>
    <property type="match status" value="1"/>
</dbReference>
<evidence type="ECO:0000313" key="6">
    <source>
        <dbReference type="Proteomes" id="UP000295565"/>
    </source>
</evidence>